<dbReference type="Pfam" id="PF22076">
    <property type="entry name" value="Cep192_D6"/>
    <property type="match status" value="1"/>
</dbReference>
<dbReference type="GO" id="GO:0090307">
    <property type="term" value="P:mitotic spindle assembly"/>
    <property type="evidence" value="ECO:0007669"/>
    <property type="project" value="TreeGrafter"/>
</dbReference>
<keyword evidence="6" id="KW-1185">Reference proteome</keyword>
<dbReference type="InterPro" id="IPR039103">
    <property type="entry name" value="Spd-2/CEP192"/>
</dbReference>
<dbReference type="GO" id="GO:0090222">
    <property type="term" value="P:centrosome-templated microtubule nucleation"/>
    <property type="evidence" value="ECO:0007669"/>
    <property type="project" value="InterPro"/>
</dbReference>
<evidence type="ECO:0000313" key="5">
    <source>
        <dbReference type="EMBL" id="KAK4885536.1"/>
    </source>
</evidence>
<evidence type="ECO:0000259" key="4">
    <source>
        <dbReference type="Pfam" id="PF22076"/>
    </source>
</evidence>
<dbReference type="Pfam" id="PF22073">
    <property type="entry name" value="Cep192_D4"/>
    <property type="match status" value="1"/>
</dbReference>
<protein>
    <recommendedName>
        <fullName evidence="7">MSP domain-containing protein</fullName>
    </recommendedName>
</protein>
<evidence type="ECO:0000259" key="3">
    <source>
        <dbReference type="Pfam" id="PF22074"/>
    </source>
</evidence>
<dbReference type="GO" id="GO:0000242">
    <property type="term" value="C:pericentriolar material"/>
    <property type="evidence" value="ECO:0007669"/>
    <property type="project" value="TreeGrafter"/>
</dbReference>
<accession>A0AAN7PLM0</accession>
<reference evidence="6" key="1">
    <citation type="submission" date="2023-01" db="EMBL/GenBank/DDBJ databases">
        <title>Key to firefly adult light organ development and bioluminescence: homeobox transcription factors regulate luciferase expression and transportation to peroxisome.</title>
        <authorList>
            <person name="Fu X."/>
        </authorList>
    </citation>
    <scope>NUCLEOTIDE SEQUENCE [LARGE SCALE GENOMIC DNA]</scope>
</reference>
<dbReference type="InterPro" id="IPR054090">
    <property type="entry name" value="Cep192_Spd-2-like_dom"/>
</dbReference>
<dbReference type="GO" id="GO:0005737">
    <property type="term" value="C:cytoplasm"/>
    <property type="evidence" value="ECO:0007669"/>
    <property type="project" value="TreeGrafter"/>
</dbReference>
<feature type="domain" description="Cep192-like" evidence="4">
    <location>
        <begin position="740"/>
        <end position="823"/>
    </location>
</feature>
<feature type="domain" description="Cep192/Spd-2-like" evidence="2">
    <location>
        <begin position="404"/>
        <end position="519"/>
    </location>
</feature>
<feature type="compositionally biased region" description="Basic and acidic residues" evidence="1">
    <location>
        <begin position="367"/>
        <end position="378"/>
    </location>
</feature>
<evidence type="ECO:0000259" key="2">
    <source>
        <dbReference type="Pfam" id="PF22073"/>
    </source>
</evidence>
<dbReference type="GO" id="GO:0071539">
    <property type="term" value="P:protein localization to centrosome"/>
    <property type="evidence" value="ECO:0007669"/>
    <property type="project" value="InterPro"/>
</dbReference>
<dbReference type="InterPro" id="IPR054092">
    <property type="entry name" value="Cep192-like_D6"/>
</dbReference>
<dbReference type="Pfam" id="PF22074">
    <property type="entry name" value="Cep192_D5"/>
    <property type="match status" value="1"/>
</dbReference>
<comment type="caution">
    <text evidence="5">The sequence shown here is derived from an EMBL/GenBank/DDBJ whole genome shotgun (WGS) entry which is preliminary data.</text>
</comment>
<feature type="region of interest" description="Disordered" evidence="1">
    <location>
        <begin position="1"/>
        <end position="26"/>
    </location>
</feature>
<name>A0AAN7PLM0_9COLE</name>
<organism evidence="5 6">
    <name type="scientific">Aquatica leii</name>
    <dbReference type="NCBI Taxonomy" id="1421715"/>
    <lineage>
        <taxon>Eukaryota</taxon>
        <taxon>Metazoa</taxon>
        <taxon>Ecdysozoa</taxon>
        <taxon>Arthropoda</taxon>
        <taxon>Hexapoda</taxon>
        <taxon>Insecta</taxon>
        <taxon>Pterygota</taxon>
        <taxon>Neoptera</taxon>
        <taxon>Endopterygota</taxon>
        <taxon>Coleoptera</taxon>
        <taxon>Polyphaga</taxon>
        <taxon>Elateriformia</taxon>
        <taxon>Elateroidea</taxon>
        <taxon>Lampyridae</taxon>
        <taxon>Luciolinae</taxon>
        <taxon>Aquatica</taxon>
    </lineage>
</organism>
<dbReference type="GO" id="GO:0005814">
    <property type="term" value="C:centriole"/>
    <property type="evidence" value="ECO:0007669"/>
    <property type="project" value="TreeGrafter"/>
</dbReference>
<dbReference type="GO" id="GO:0019901">
    <property type="term" value="F:protein kinase binding"/>
    <property type="evidence" value="ECO:0007669"/>
    <property type="project" value="TreeGrafter"/>
</dbReference>
<evidence type="ECO:0000256" key="1">
    <source>
        <dbReference type="SAM" id="MobiDB-lite"/>
    </source>
</evidence>
<proteinExistence type="predicted"/>
<dbReference type="AlphaFoldDB" id="A0AAN7PLM0"/>
<dbReference type="InterPro" id="IPR013783">
    <property type="entry name" value="Ig-like_fold"/>
</dbReference>
<dbReference type="GO" id="GO:0051298">
    <property type="term" value="P:centrosome duplication"/>
    <property type="evidence" value="ECO:0007669"/>
    <property type="project" value="InterPro"/>
</dbReference>
<dbReference type="EMBL" id="JARPUR010000001">
    <property type="protein sequence ID" value="KAK4885536.1"/>
    <property type="molecule type" value="Genomic_DNA"/>
</dbReference>
<dbReference type="PANTHER" id="PTHR16029">
    <property type="entry name" value="CENTROSOMAL PROTEIN OF 192 KDA"/>
    <property type="match status" value="1"/>
</dbReference>
<gene>
    <name evidence="5" type="ORF">RN001_001807</name>
</gene>
<evidence type="ECO:0000313" key="6">
    <source>
        <dbReference type="Proteomes" id="UP001353858"/>
    </source>
</evidence>
<evidence type="ECO:0008006" key="7">
    <source>
        <dbReference type="Google" id="ProtNLM"/>
    </source>
</evidence>
<dbReference type="Gene3D" id="2.60.40.10">
    <property type="entry name" value="Immunoglobulins"/>
    <property type="match status" value="1"/>
</dbReference>
<feature type="domain" description="Cep192-like" evidence="3">
    <location>
        <begin position="530"/>
        <end position="692"/>
    </location>
</feature>
<sequence>MEKGKSDYTDETVLTTPKPRASSTVNRHQPLKKYNVINIPLSFSPDSHMTSSSSINSLGILNIDDVNTNSLLDQGNAIPTQRAIDKLREQRAFANNILEKSKGLGLPSRYLQAESFRNSMCTISSESTVNETDLLVKEKIFNPDEISTPRSSCVSALLSKPGKSFYRPSSITSKSIAELSEKIRNSDMSLADLCNQYCNLSFKEDGRLRSYNEESFVSGELADEKLAEGERSWRREINVLGDKSLRSDSIFSVRDPSMSISEFFRKKSELDELCFKKSPEKKTAVPLIEKSVAFQTIDESNVKLETSESVLNASDIEKALLVDDNTAKIVELIGKTKSKKSSSNTKENFKQPKTNSIQHLAKAKTHKPSEPLRDSRNVTRDTAYLDSTTSIHTASSLDSLPGGKLPIETNRIELIWGCVRTGKRKIQNFTLRNKSQNKLRLQISSSNTCFRILSDHSDLESVSVLSILMYPAESRSFTVAFIPTSVGAVVGKLNFTPVGSELQMQQKKRQMLMMFGYGGHANIEVQNVLKDTNMKMWLSLGKLDNMPQLTQTFELQNIGNISAFAFLKFNSKALYESSRVSIYPTELVLHSKEKTSIRLTYTPTKEDAKHLFAIATNQVMEIGTIQIITGAEAVRGRIRLLCRKLKQESGIVENQLIEQLSKKFPNEKMPTDLKHFTETVGSVKELLQNFDSKEITITLEKDTEHTLVGQIGGIDESSMFQSLCEGMTTFAAGKTHFTTCIVEPTNIILTPPTKTTDAVVLINNSNSTMQFEAVIEPSEGLKVSPAEGLILASETVLIHISCNTKKLKQQTYFKLSVYINDDVFEVDIKVIFLRSFK</sequence>
<dbReference type="PANTHER" id="PTHR16029:SF11">
    <property type="entry name" value="CENTROSOMAL PROTEIN OF 192 KDA"/>
    <property type="match status" value="1"/>
</dbReference>
<dbReference type="Proteomes" id="UP001353858">
    <property type="component" value="Unassembled WGS sequence"/>
</dbReference>
<dbReference type="InterPro" id="IPR054091">
    <property type="entry name" value="Cep192-like_D5"/>
</dbReference>
<feature type="region of interest" description="Disordered" evidence="1">
    <location>
        <begin position="340"/>
        <end position="378"/>
    </location>
</feature>